<dbReference type="InterPro" id="IPR017585">
    <property type="entry name" value="SAF_FlgA"/>
</dbReference>
<keyword evidence="7" id="KW-1185">Reference proteome</keyword>
<evidence type="ECO:0000256" key="1">
    <source>
        <dbReference type="ARBA" id="ARBA00004418"/>
    </source>
</evidence>
<keyword evidence="6" id="KW-0969">Cilium</keyword>
<dbReference type="Proteomes" id="UP000634011">
    <property type="component" value="Unassembled WGS sequence"/>
</dbReference>
<dbReference type="Gene3D" id="2.30.30.760">
    <property type="match status" value="1"/>
</dbReference>
<comment type="subcellular location">
    <subcellularLocation>
        <location evidence="1 4">Periplasm</location>
    </subcellularLocation>
</comment>
<dbReference type="CDD" id="cd11614">
    <property type="entry name" value="SAF_CpaB_FlgA_like"/>
    <property type="match status" value="1"/>
</dbReference>
<dbReference type="GO" id="GO:0044780">
    <property type="term" value="P:bacterial-type flagellum assembly"/>
    <property type="evidence" value="ECO:0007669"/>
    <property type="project" value="InterPro"/>
</dbReference>
<evidence type="ECO:0000313" key="7">
    <source>
        <dbReference type="Proteomes" id="UP000634011"/>
    </source>
</evidence>
<evidence type="ECO:0000256" key="3">
    <source>
        <dbReference type="ARBA" id="ARBA00022764"/>
    </source>
</evidence>
<comment type="function">
    <text evidence="4">Involved in the assembly process of the P-ring formation. It may associate with FlgF on the rod constituting a structure essential for the P-ring assembly or may act as a modulator protein for the P-ring assembly.</text>
</comment>
<dbReference type="PANTHER" id="PTHR36307:SF1">
    <property type="entry name" value="FLAGELLA BASAL BODY P-RING FORMATION PROTEIN FLGA"/>
    <property type="match status" value="1"/>
</dbReference>
<protein>
    <recommendedName>
        <fullName evidence="4">Flagella basal body P-ring formation protein FlgA</fullName>
    </recommendedName>
</protein>
<reference evidence="6" key="1">
    <citation type="submission" date="2020-08" db="EMBL/GenBank/DDBJ databases">
        <title>Novel species isolated from subtropical streams in China.</title>
        <authorList>
            <person name="Lu H."/>
        </authorList>
    </citation>
    <scope>NUCLEOTIDE SEQUENCE</scope>
    <source>
        <strain evidence="6">KACC 12607</strain>
    </source>
</reference>
<dbReference type="PANTHER" id="PTHR36307">
    <property type="entry name" value="FLAGELLA BASAL BODY P-RING FORMATION PROTEIN FLGA"/>
    <property type="match status" value="1"/>
</dbReference>
<feature type="domain" description="SAF" evidence="5">
    <location>
        <begin position="112"/>
        <end position="174"/>
    </location>
</feature>
<dbReference type="NCBIfam" id="TIGR03170">
    <property type="entry name" value="flgA_cterm"/>
    <property type="match status" value="1"/>
</dbReference>
<dbReference type="EMBL" id="JACOFV010000001">
    <property type="protein sequence ID" value="MBC3860676.1"/>
    <property type="molecule type" value="Genomic_DNA"/>
</dbReference>
<evidence type="ECO:0000256" key="4">
    <source>
        <dbReference type="RuleBase" id="RU362063"/>
    </source>
</evidence>
<dbReference type="Gene3D" id="3.90.1210.10">
    <property type="entry name" value="Antifreeze-like/N-acetylneuraminic acid synthase C-terminal domain"/>
    <property type="match status" value="1"/>
</dbReference>
<dbReference type="RefSeq" id="WP_186910610.1">
    <property type="nucleotide sequence ID" value="NZ_JACOFV010000001.1"/>
</dbReference>
<dbReference type="InterPro" id="IPR013974">
    <property type="entry name" value="SAF"/>
</dbReference>
<feature type="signal peptide" evidence="4">
    <location>
        <begin position="1"/>
        <end position="23"/>
    </location>
</feature>
<proteinExistence type="inferred from homology"/>
<keyword evidence="6" id="KW-0282">Flagellum</keyword>
<evidence type="ECO:0000256" key="2">
    <source>
        <dbReference type="ARBA" id="ARBA00022729"/>
    </source>
</evidence>
<organism evidence="6 7">
    <name type="scientific">Undibacterium jejuense</name>
    <dbReference type="NCBI Taxonomy" id="1344949"/>
    <lineage>
        <taxon>Bacteria</taxon>
        <taxon>Pseudomonadati</taxon>
        <taxon>Pseudomonadota</taxon>
        <taxon>Betaproteobacteria</taxon>
        <taxon>Burkholderiales</taxon>
        <taxon>Oxalobacteraceae</taxon>
        <taxon>Undibacterium</taxon>
    </lineage>
</organism>
<keyword evidence="3 4" id="KW-0574">Periplasm</keyword>
<dbReference type="Pfam" id="PF17656">
    <property type="entry name" value="ChapFlgA_N"/>
    <property type="match status" value="1"/>
</dbReference>
<dbReference type="InterPro" id="IPR041231">
    <property type="entry name" value="FlgA_N"/>
</dbReference>
<feature type="chain" id="PRO_5038159708" description="Flagella basal body P-ring formation protein FlgA" evidence="4">
    <location>
        <begin position="24"/>
        <end position="236"/>
    </location>
</feature>
<comment type="caution">
    <text evidence="6">The sequence shown here is derived from an EMBL/GenBank/DDBJ whole genome shotgun (WGS) entry which is preliminary data.</text>
</comment>
<gene>
    <name evidence="6" type="primary">flgA</name>
    <name evidence="6" type="ORF">H8K32_01090</name>
</gene>
<name>A0A923HJ74_9BURK</name>
<accession>A0A923HJ74</accession>
<dbReference type="GO" id="GO:0042597">
    <property type="term" value="C:periplasmic space"/>
    <property type="evidence" value="ECO:0007669"/>
    <property type="project" value="UniProtKB-SubCell"/>
</dbReference>
<keyword evidence="4" id="KW-1005">Bacterial flagellum biogenesis</keyword>
<evidence type="ECO:0000259" key="5">
    <source>
        <dbReference type="SMART" id="SM00858"/>
    </source>
</evidence>
<sequence length="236" mass="24993">MNRLAKFIMALIGLPLSISHPMAAEMTESRQDHERIRQIASEYLLQLSTAQPGVADISVGPVDSRLNLSECQALVPFLPTGSKAWGKTTVGVRCTAPSAWTIYLRANVQITAEYYVAAHSLTKGQVLAIDDLSKIKGEISNLPVGFINNPDQAIGRAIQISVSSGTLLRLDSLKNPAVIQQGQSVRVISRGNGFEVTTDAQAITNASEGQIAKAKTANGVTLSGVAKAGGIIEISN</sequence>
<dbReference type="AlphaFoldDB" id="A0A923HJ74"/>
<keyword evidence="6" id="KW-0966">Cell projection</keyword>
<dbReference type="InterPro" id="IPR039246">
    <property type="entry name" value="Flagellar_FlgA"/>
</dbReference>
<dbReference type="Pfam" id="PF13144">
    <property type="entry name" value="ChapFlgA"/>
    <property type="match status" value="1"/>
</dbReference>
<evidence type="ECO:0000313" key="6">
    <source>
        <dbReference type="EMBL" id="MBC3860676.1"/>
    </source>
</evidence>
<dbReference type="SMART" id="SM00858">
    <property type="entry name" value="SAF"/>
    <property type="match status" value="1"/>
</dbReference>
<keyword evidence="2 4" id="KW-0732">Signal</keyword>
<comment type="similarity">
    <text evidence="4">Belongs to the FlgA family.</text>
</comment>